<keyword evidence="4" id="KW-1185">Reference proteome</keyword>
<name>A0ABT1A7S2_9PSEU</name>
<dbReference type="PANTHER" id="PTHR30543">
    <property type="entry name" value="CHROMATE REDUCTASE"/>
    <property type="match status" value="1"/>
</dbReference>
<dbReference type="Gene3D" id="3.40.50.360">
    <property type="match status" value="1"/>
</dbReference>
<feature type="region of interest" description="Disordered" evidence="1">
    <location>
        <begin position="191"/>
        <end position="212"/>
    </location>
</feature>
<sequence length="212" mass="23298">MSVERLRVVVIIGSIRRGRFGPTAAGWFAAHASERDDVEVDVVDLAEAWLPEVLPDVRARLPTPQPVRDLAPWLAAADAFVVVTPEYNHGFPGALKNAIDWFREEWRAKPVAFVCYGGPAGGLRAVEQLRLVFTAVGAVPIRETVSLRDHRDRFDSAGRPLDRGTTNAAATALLGQLTWWAALLRDNRAGPPPDTRCDVPPDNHPLPRGPHR</sequence>
<dbReference type="InterPro" id="IPR005025">
    <property type="entry name" value="FMN_Rdtase-like_dom"/>
</dbReference>
<dbReference type="Pfam" id="PF03358">
    <property type="entry name" value="FMN_red"/>
    <property type="match status" value="1"/>
</dbReference>
<proteinExistence type="predicted"/>
<feature type="domain" description="NADPH-dependent FMN reductase-like" evidence="2">
    <location>
        <begin position="7"/>
        <end position="147"/>
    </location>
</feature>
<reference evidence="3" key="1">
    <citation type="submission" date="2021-04" db="EMBL/GenBank/DDBJ databases">
        <title>Pseudonocardia sp. nov., isolated from sandy soil of mangrove forest.</title>
        <authorList>
            <person name="Zan Z."/>
            <person name="Huang R."/>
            <person name="Liu W."/>
        </authorList>
    </citation>
    <scope>NUCLEOTIDE SEQUENCE</scope>
    <source>
        <strain evidence="3">S2-4</strain>
    </source>
</reference>
<gene>
    <name evidence="3" type="ORF">KDL28_28755</name>
</gene>
<dbReference type="InterPro" id="IPR050712">
    <property type="entry name" value="NAD(P)H-dep_reductase"/>
</dbReference>
<feature type="compositionally biased region" description="Pro residues" evidence="1">
    <location>
        <begin position="202"/>
        <end position="212"/>
    </location>
</feature>
<dbReference type="Proteomes" id="UP001165283">
    <property type="component" value="Unassembled WGS sequence"/>
</dbReference>
<dbReference type="RefSeq" id="WP_252443665.1">
    <property type="nucleotide sequence ID" value="NZ_JAGSOV010000061.1"/>
</dbReference>
<evidence type="ECO:0000259" key="2">
    <source>
        <dbReference type="Pfam" id="PF03358"/>
    </source>
</evidence>
<protein>
    <submittedName>
        <fullName evidence="3">NAD(P)H-dependent oxidoreductase</fullName>
    </submittedName>
</protein>
<dbReference type="EMBL" id="JAGSOV010000061">
    <property type="protein sequence ID" value="MCO1659067.1"/>
    <property type="molecule type" value="Genomic_DNA"/>
</dbReference>
<evidence type="ECO:0000313" key="3">
    <source>
        <dbReference type="EMBL" id="MCO1659067.1"/>
    </source>
</evidence>
<organism evidence="3 4">
    <name type="scientific">Pseudonocardia humida</name>
    <dbReference type="NCBI Taxonomy" id="2800819"/>
    <lineage>
        <taxon>Bacteria</taxon>
        <taxon>Bacillati</taxon>
        <taxon>Actinomycetota</taxon>
        <taxon>Actinomycetes</taxon>
        <taxon>Pseudonocardiales</taxon>
        <taxon>Pseudonocardiaceae</taxon>
        <taxon>Pseudonocardia</taxon>
    </lineage>
</organism>
<comment type="caution">
    <text evidence="3">The sequence shown here is derived from an EMBL/GenBank/DDBJ whole genome shotgun (WGS) entry which is preliminary data.</text>
</comment>
<dbReference type="SUPFAM" id="SSF52218">
    <property type="entry name" value="Flavoproteins"/>
    <property type="match status" value="1"/>
</dbReference>
<dbReference type="InterPro" id="IPR029039">
    <property type="entry name" value="Flavoprotein-like_sf"/>
</dbReference>
<evidence type="ECO:0000313" key="4">
    <source>
        <dbReference type="Proteomes" id="UP001165283"/>
    </source>
</evidence>
<dbReference type="PANTHER" id="PTHR30543:SF21">
    <property type="entry name" value="NAD(P)H-DEPENDENT FMN REDUCTASE LOT6"/>
    <property type="match status" value="1"/>
</dbReference>
<accession>A0ABT1A7S2</accession>
<evidence type="ECO:0000256" key="1">
    <source>
        <dbReference type="SAM" id="MobiDB-lite"/>
    </source>
</evidence>